<organism evidence="2 3">
    <name type="scientific">Hibiscus syriacus</name>
    <name type="common">Rose of Sharon</name>
    <dbReference type="NCBI Taxonomy" id="106335"/>
    <lineage>
        <taxon>Eukaryota</taxon>
        <taxon>Viridiplantae</taxon>
        <taxon>Streptophyta</taxon>
        <taxon>Embryophyta</taxon>
        <taxon>Tracheophyta</taxon>
        <taxon>Spermatophyta</taxon>
        <taxon>Magnoliopsida</taxon>
        <taxon>eudicotyledons</taxon>
        <taxon>Gunneridae</taxon>
        <taxon>Pentapetalae</taxon>
        <taxon>rosids</taxon>
        <taxon>malvids</taxon>
        <taxon>Malvales</taxon>
        <taxon>Malvaceae</taxon>
        <taxon>Malvoideae</taxon>
        <taxon>Hibiscus</taxon>
    </lineage>
</organism>
<dbReference type="GO" id="GO:0003676">
    <property type="term" value="F:nucleic acid binding"/>
    <property type="evidence" value="ECO:0007669"/>
    <property type="project" value="InterPro"/>
</dbReference>
<evidence type="ECO:0000313" key="3">
    <source>
        <dbReference type="Proteomes" id="UP000436088"/>
    </source>
</evidence>
<dbReference type="Pfam" id="PF13456">
    <property type="entry name" value="RVT_3"/>
    <property type="match status" value="1"/>
</dbReference>
<dbReference type="SUPFAM" id="SSF53098">
    <property type="entry name" value="Ribonuclease H-like"/>
    <property type="match status" value="1"/>
</dbReference>
<dbReference type="GO" id="GO:0004523">
    <property type="term" value="F:RNA-DNA hybrid ribonuclease activity"/>
    <property type="evidence" value="ECO:0007669"/>
    <property type="project" value="InterPro"/>
</dbReference>
<name>A0A6A2ZI25_HIBSY</name>
<dbReference type="CDD" id="cd06222">
    <property type="entry name" value="RNase_H_like"/>
    <property type="match status" value="1"/>
</dbReference>
<dbReference type="Proteomes" id="UP000436088">
    <property type="component" value="Unassembled WGS sequence"/>
</dbReference>
<gene>
    <name evidence="2" type="ORF">F3Y22_tig00110890pilonHSYRG01059</name>
</gene>
<dbReference type="EMBL" id="VEPZ02001149">
    <property type="protein sequence ID" value="KAE8691363.1"/>
    <property type="molecule type" value="Genomic_DNA"/>
</dbReference>
<feature type="domain" description="RNase H type-1" evidence="1">
    <location>
        <begin position="20"/>
        <end position="106"/>
    </location>
</feature>
<protein>
    <recommendedName>
        <fullName evidence="1">RNase H type-1 domain-containing protein</fullName>
    </recommendedName>
</protein>
<dbReference type="AlphaFoldDB" id="A0A6A2ZI25"/>
<keyword evidence="3" id="KW-1185">Reference proteome</keyword>
<sequence length="138" mass="15393">MTVQGHHVYWITSKGFSRGLGCCSVIDAELCGIVEGLNIAWELGLTHVVIETDNKDVSDLLLQGDAMEIISHMVRHMVEALSRHWSLKFTYVLREGNRIADAMAKLSWSLSFGLHNFDFPPPTVPHFLSEEPGSSVEI</sequence>
<evidence type="ECO:0000259" key="1">
    <source>
        <dbReference type="Pfam" id="PF13456"/>
    </source>
</evidence>
<dbReference type="PANTHER" id="PTHR47723">
    <property type="entry name" value="OS05G0353850 PROTEIN"/>
    <property type="match status" value="1"/>
</dbReference>
<dbReference type="InterPro" id="IPR036397">
    <property type="entry name" value="RNaseH_sf"/>
</dbReference>
<comment type="caution">
    <text evidence="2">The sequence shown here is derived from an EMBL/GenBank/DDBJ whole genome shotgun (WGS) entry which is preliminary data.</text>
</comment>
<dbReference type="InterPro" id="IPR044730">
    <property type="entry name" value="RNase_H-like_dom_plant"/>
</dbReference>
<dbReference type="Gene3D" id="3.30.420.10">
    <property type="entry name" value="Ribonuclease H-like superfamily/Ribonuclease H"/>
    <property type="match status" value="1"/>
</dbReference>
<dbReference type="InterPro" id="IPR002156">
    <property type="entry name" value="RNaseH_domain"/>
</dbReference>
<dbReference type="PANTHER" id="PTHR47723:SF19">
    <property type="entry name" value="POLYNUCLEOTIDYL TRANSFERASE, RIBONUCLEASE H-LIKE SUPERFAMILY PROTEIN"/>
    <property type="match status" value="1"/>
</dbReference>
<proteinExistence type="predicted"/>
<dbReference type="InterPro" id="IPR012337">
    <property type="entry name" value="RNaseH-like_sf"/>
</dbReference>
<accession>A0A6A2ZI25</accession>
<dbReference type="InterPro" id="IPR053151">
    <property type="entry name" value="RNase_H-like"/>
</dbReference>
<evidence type="ECO:0000313" key="2">
    <source>
        <dbReference type="EMBL" id="KAE8691363.1"/>
    </source>
</evidence>
<reference evidence="2" key="1">
    <citation type="submission" date="2019-09" db="EMBL/GenBank/DDBJ databases">
        <title>Draft genome information of white flower Hibiscus syriacus.</title>
        <authorList>
            <person name="Kim Y.-M."/>
        </authorList>
    </citation>
    <scope>NUCLEOTIDE SEQUENCE [LARGE SCALE GENOMIC DNA]</scope>
    <source>
        <strain evidence="2">YM2019G1</strain>
    </source>
</reference>